<sequence>MAVGRYDSAGRDAIPVLLKNFIVAKATPLISLCLFSFALLWSVHHGVMGPTDPGLVHPVISSRPIVPMRQYLNQSKVALLIEDRPLPNLVPLFLHFTMVLPPDWTFRFIGSPASIAALTHAPAVQRQVASSKVGITAIPANTSIASQELISRFMTSLWLWDEVLAPADAVLVFQTDSILCANAHQRIDDFLGWDWIGAPWKNKRRLGGNGGLSLRRRPPIVEILQRETRAPDSEFEDVWLTKRLKQDGRRIADRPHALQWSGESQIPDDLVDGIAAALKHGQPDPRTGFEPMGFHIGNGGDQFHTNIWGTKELRDHVYAYCPEIKLTIPMDAAEYVPGDCQSSWEWGKDPKLDHPEKFARDLKMDFMPW</sequence>
<evidence type="ECO:0000313" key="4">
    <source>
        <dbReference type="Proteomes" id="UP001629113"/>
    </source>
</evidence>
<feature type="transmembrane region" description="Helical" evidence="1">
    <location>
        <begin position="21"/>
        <end position="43"/>
    </location>
</feature>
<proteinExistence type="predicted"/>
<organism evidence="3 4">
    <name type="scientific">Phlyctema vagabunda</name>
    <dbReference type="NCBI Taxonomy" id="108571"/>
    <lineage>
        <taxon>Eukaryota</taxon>
        <taxon>Fungi</taxon>
        <taxon>Dikarya</taxon>
        <taxon>Ascomycota</taxon>
        <taxon>Pezizomycotina</taxon>
        <taxon>Leotiomycetes</taxon>
        <taxon>Helotiales</taxon>
        <taxon>Dermateaceae</taxon>
        <taxon>Phlyctema</taxon>
    </lineage>
</organism>
<keyword evidence="1" id="KW-1133">Transmembrane helix</keyword>
<keyword evidence="1" id="KW-0472">Membrane</keyword>
<dbReference type="Pfam" id="PF18922">
    <property type="entry name" value="DUF5672"/>
    <property type="match status" value="1"/>
</dbReference>
<reference evidence="3 4" key="1">
    <citation type="submission" date="2024-06" db="EMBL/GenBank/DDBJ databases">
        <title>Complete genome of Phlyctema vagabunda strain 19-DSS-EL-015.</title>
        <authorList>
            <person name="Fiorenzani C."/>
        </authorList>
    </citation>
    <scope>NUCLEOTIDE SEQUENCE [LARGE SCALE GENOMIC DNA]</scope>
    <source>
        <strain evidence="3 4">19-DSS-EL-015</strain>
    </source>
</reference>
<accession>A0ABR4PYJ9</accession>
<evidence type="ECO:0000313" key="3">
    <source>
        <dbReference type="EMBL" id="KAL3428418.1"/>
    </source>
</evidence>
<feature type="domain" description="DUF5672" evidence="2">
    <location>
        <begin position="135"/>
        <end position="266"/>
    </location>
</feature>
<evidence type="ECO:0000259" key="2">
    <source>
        <dbReference type="Pfam" id="PF18922"/>
    </source>
</evidence>
<name>A0ABR4PYJ9_9HELO</name>
<dbReference type="EMBL" id="JBFCZG010000001">
    <property type="protein sequence ID" value="KAL3428418.1"/>
    <property type="molecule type" value="Genomic_DNA"/>
</dbReference>
<keyword evidence="1" id="KW-0812">Transmembrane</keyword>
<dbReference type="Proteomes" id="UP001629113">
    <property type="component" value="Unassembled WGS sequence"/>
</dbReference>
<gene>
    <name evidence="3" type="ORF">PVAG01_01927</name>
</gene>
<comment type="caution">
    <text evidence="3">The sequence shown here is derived from an EMBL/GenBank/DDBJ whole genome shotgun (WGS) entry which is preliminary data.</text>
</comment>
<dbReference type="InterPro" id="IPR043729">
    <property type="entry name" value="DUF5672"/>
</dbReference>
<evidence type="ECO:0000256" key="1">
    <source>
        <dbReference type="SAM" id="Phobius"/>
    </source>
</evidence>
<keyword evidence="4" id="KW-1185">Reference proteome</keyword>
<protein>
    <recommendedName>
        <fullName evidence="2">DUF5672 domain-containing protein</fullName>
    </recommendedName>
</protein>